<accession>A0ABR1ILG8</accession>
<dbReference type="PROSITE" id="PS50053">
    <property type="entry name" value="UBIQUITIN_2"/>
    <property type="match status" value="1"/>
</dbReference>
<comment type="caution">
    <text evidence="2">The sequence shown here is derived from an EMBL/GenBank/DDBJ whole genome shotgun (WGS) entry which is preliminary data.</text>
</comment>
<sequence>MVQVFVENFRNPGVYSTYDLTPSKQSVWDLKKAIEDSDGIPTSTQHLEIKGVPLTNGTLLATYSIPEGALISLLQPPTYELDIRHTPHNPHYDRRSAIPGRFYGEHERTSLPSTPSGHGIPLRSFPKPPPTEFMVKIADGGHTFVCVSLGIDKSCSGPTTRVRVKLVSKAFSSRRISAISLHITVPNAEVVDVFPKELIDSQKEMTNYSVQTEVSSSVGLRSIGVTLPAGPGIEIGVGGKRERNRKEVQSGKKYSAKTMLGNIVQNNMVYWQVKEAEIGGGGGKGLDGEQGEMWFNLRGKPIDFEYDCRITHVGKDRKEKIKQAMSKSWFERCFG</sequence>
<dbReference type="SUPFAM" id="SSF54236">
    <property type="entry name" value="Ubiquitin-like"/>
    <property type="match status" value="1"/>
</dbReference>
<keyword evidence="3" id="KW-1185">Reference proteome</keyword>
<dbReference type="InterPro" id="IPR029071">
    <property type="entry name" value="Ubiquitin-like_domsf"/>
</dbReference>
<organism evidence="2 3">
    <name type="scientific">Marasmiellus scandens</name>
    <dbReference type="NCBI Taxonomy" id="2682957"/>
    <lineage>
        <taxon>Eukaryota</taxon>
        <taxon>Fungi</taxon>
        <taxon>Dikarya</taxon>
        <taxon>Basidiomycota</taxon>
        <taxon>Agaricomycotina</taxon>
        <taxon>Agaricomycetes</taxon>
        <taxon>Agaricomycetidae</taxon>
        <taxon>Agaricales</taxon>
        <taxon>Marasmiineae</taxon>
        <taxon>Omphalotaceae</taxon>
        <taxon>Marasmiellus</taxon>
    </lineage>
</organism>
<evidence type="ECO:0000313" key="2">
    <source>
        <dbReference type="EMBL" id="KAK7433906.1"/>
    </source>
</evidence>
<dbReference type="InterPro" id="IPR000626">
    <property type="entry name" value="Ubiquitin-like_dom"/>
</dbReference>
<protein>
    <recommendedName>
        <fullName evidence="1">Ubiquitin-like domain-containing protein</fullName>
    </recommendedName>
</protein>
<dbReference type="Gene3D" id="3.10.20.90">
    <property type="entry name" value="Phosphatidylinositol 3-kinase Catalytic Subunit, Chain A, domain 1"/>
    <property type="match status" value="1"/>
</dbReference>
<dbReference type="EMBL" id="JBANRG010000136">
    <property type="protein sequence ID" value="KAK7433906.1"/>
    <property type="molecule type" value="Genomic_DNA"/>
</dbReference>
<evidence type="ECO:0000259" key="1">
    <source>
        <dbReference type="PROSITE" id="PS50053"/>
    </source>
</evidence>
<feature type="domain" description="Ubiquitin-like" evidence="1">
    <location>
        <begin position="2"/>
        <end position="74"/>
    </location>
</feature>
<evidence type="ECO:0000313" key="3">
    <source>
        <dbReference type="Proteomes" id="UP001498398"/>
    </source>
</evidence>
<gene>
    <name evidence="2" type="ORF">VKT23_020481</name>
</gene>
<reference evidence="2 3" key="1">
    <citation type="submission" date="2024-01" db="EMBL/GenBank/DDBJ databases">
        <title>A draft genome for the cacao thread blight pathogen Marasmiellus scandens.</title>
        <authorList>
            <person name="Baruah I.K."/>
            <person name="Leung J."/>
            <person name="Bukari Y."/>
            <person name="Amoako-Attah I."/>
            <person name="Meinhardt L.W."/>
            <person name="Bailey B.A."/>
            <person name="Cohen S.P."/>
        </authorList>
    </citation>
    <scope>NUCLEOTIDE SEQUENCE [LARGE SCALE GENOMIC DNA]</scope>
    <source>
        <strain evidence="2 3">GH-19</strain>
    </source>
</reference>
<proteinExistence type="predicted"/>
<name>A0ABR1ILG8_9AGAR</name>
<dbReference type="Proteomes" id="UP001498398">
    <property type="component" value="Unassembled WGS sequence"/>
</dbReference>